<evidence type="ECO:0000313" key="4">
    <source>
        <dbReference type="EMBL" id="PJK29492.1"/>
    </source>
</evidence>
<dbReference type="OrthoDB" id="9782658at2"/>
<dbReference type="InterPro" id="IPR009197">
    <property type="entry name" value="MlrC"/>
</dbReference>
<proteinExistence type="inferred from homology"/>
<dbReference type="InterPro" id="IPR015995">
    <property type="entry name" value="MlrC_N"/>
</dbReference>
<dbReference type="GO" id="GO:0046872">
    <property type="term" value="F:metal ion binding"/>
    <property type="evidence" value="ECO:0007669"/>
    <property type="project" value="UniProtKB-KW"/>
</dbReference>
<dbReference type="InterPro" id="IPR010799">
    <property type="entry name" value="MlrC_C"/>
</dbReference>
<dbReference type="GO" id="GO:0008237">
    <property type="term" value="F:metallopeptidase activity"/>
    <property type="evidence" value="ECO:0007669"/>
    <property type="project" value="UniProtKB-KW"/>
</dbReference>
<dbReference type="GO" id="GO:0006508">
    <property type="term" value="P:proteolysis"/>
    <property type="evidence" value="ECO:0007669"/>
    <property type="project" value="UniProtKB-KW"/>
</dbReference>
<dbReference type="PIRSF" id="PIRSF012702">
    <property type="entry name" value="UCP012702"/>
    <property type="match status" value="1"/>
</dbReference>
<dbReference type="Proteomes" id="UP000229498">
    <property type="component" value="Unassembled WGS sequence"/>
</dbReference>
<feature type="domain" description="Microcystin LR degradation protein MlrC N-terminal" evidence="3">
    <location>
        <begin position="3"/>
        <end position="296"/>
    </location>
</feature>
<evidence type="ECO:0000259" key="2">
    <source>
        <dbReference type="Pfam" id="PF07171"/>
    </source>
</evidence>
<feature type="domain" description="Microcystin LR degradation protein MlrC C-terminal" evidence="2">
    <location>
        <begin position="308"/>
        <end position="485"/>
    </location>
</feature>
<dbReference type="AlphaFoldDB" id="A0A2M9G1A3"/>
<protein>
    <recommendedName>
        <fullName evidence="1">Microcystinase C</fullName>
        <shortName evidence="1">MlrC</shortName>
    </recommendedName>
</protein>
<comment type="caution">
    <text evidence="4">The sequence shown here is derived from an EMBL/GenBank/DDBJ whole genome shotgun (WGS) entry which is preliminary data.</text>
</comment>
<dbReference type="RefSeq" id="WP_109793516.1">
    <property type="nucleotide sequence ID" value="NZ_PHIG01000032.1"/>
</dbReference>
<evidence type="ECO:0000256" key="1">
    <source>
        <dbReference type="PIRNR" id="PIRNR012702"/>
    </source>
</evidence>
<gene>
    <name evidence="4" type="ORF">CVT23_10535</name>
</gene>
<keyword evidence="5" id="KW-1185">Reference proteome</keyword>
<keyword evidence="1" id="KW-0645">Protease</keyword>
<evidence type="ECO:0000313" key="5">
    <source>
        <dbReference type="Proteomes" id="UP000229498"/>
    </source>
</evidence>
<dbReference type="Pfam" id="PF07171">
    <property type="entry name" value="MlrC_C"/>
    <property type="match status" value="1"/>
</dbReference>
<comment type="similarity">
    <text evidence="1">Belongs to the peptidase M81 family.</text>
</comment>
<evidence type="ECO:0000259" key="3">
    <source>
        <dbReference type="Pfam" id="PF07364"/>
    </source>
</evidence>
<dbReference type="Pfam" id="PF07364">
    <property type="entry name" value="DUF1485"/>
    <property type="match status" value="1"/>
</dbReference>
<keyword evidence="1" id="KW-0482">Metalloprotease</keyword>
<accession>A0A2M9G1A3</accession>
<reference evidence="4 5" key="1">
    <citation type="submission" date="2017-11" db="EMBL/GenBank/DDBJ databases">
        <title>Draft genome sequence of Rhizobiales bacterium SY3-13.</title>
        <authorList>
            <person name="Sun C."/>
        </authorList>
    </citation>
    <scope>NUCLEOTIDE SEQUENCE [LARGE SCALE GENOMIC DNA]</scope>
    <source>
        <strain evidence="4 5">SY3-13</strain>
    </source>
</reference>
<organism evidence="4 5">
    <name type="scientific">Minwuia thermotolerans</name>
    <dbReference type="NCBI Taxonomy" id="2056226"/>
    <lineage>
        <taxon>Bacteria</taxon>
        <taxon>Pseudomonadati</taxon>
        <taxon>Pseudomonadota</taxon>
        <taxon>Alphaproteobacteria</taxon>
        <taxon>Minwuiales</taxon>
        <taxon>Minwuiaceae</taxon>
        <taxon>Minwuia</taxon>
    </lineage>
</organism>
<name>A0A2M9G1A3_9PROT</name>
<keyword evidence="1" id="KW-0479">Metal-binding</keyword>
<sequence>MARIAHAGFMHETNTFAPILTTYEHFEKGEGWPPLTLGEDMLKVFPPINIGTGGFINEAQNLGHELAPVCWSAAVPAGYVTEDAYERITALMLEGLEQAVHDGADAIYLDLHGAMVTEHLEDGEGELLARLRSRIGGDIPVVVSLDLHVNITRQMVDLADALIAYRTYPHVDMAETGRRAARHLDELLRGRPSQARAFVKLDFLPPLTGQCTMVEPSKSVYELVARLEGGAVSSTSYTPGFHPADIRECGPAVVAYADDQESADRAAQEIADFVLANEAGFAEPMLAPRAAVAEALRLSNRATKTVVLCDAQDNSGAGGTSDTTGLLRALVEGGAQGAVIGHLTDPAAARAAHEAGVGARLTLALGGKLFTEGDPPFEAEFEVTGLSEGRFLCTGPFYGGTNANLGKTAVLTTAGVSVVVCENRMQAADKEMFRHIGIEPADVPILGLKSAVHFRGDFTDIAETILVVEAPGAFVDNPARNAYRNLRPGVRLGPHGAPFGG</sequence>
<keyword evidence="1" id="KW-0378">Hydrolase</keyword>
<dbReference type="EMBL" id="PHIG01000032">
    <property type="protein sequence ID" value="PJK29492.1"/>
    <property type="molecule type" value="Genomic_DNA"/>
</dbReference>
<comment type="cofactor">
    <cofactor evidence="1">
        <name>Zn(2+)</name>
        <dbReference type="ChEBI" id="CHEBI:29105"/>
    </cofactor>
    <text evidence="1">Binds 1 zinc ion per subunit.</text>
</comment>
<comment type="function">
    <text evidence="1">Involved in peptidolytic degradation of cyclic heptapeptide hepatotoxin microcystin (MC).</text>
</comment>